<comment type="caution">
    <text evidence="1">The sequence shown here is derived from an EMBL/GenBank/DDBJ whole genome shotgun (WGS) entry which is preliminary data.</text>
</comment>
<dbReference type="Proteomes" id="UP000532746">
    <property type="component" value="Unassembled WGS sequence"/>
</dbReference>
<evidence type="ECO:0000313" key="1">
    <source>
        <dbReference type="EMBL" id="MBB6057876.1"/>
    </source>
</evidence>
<keyword evidence="2" id="KW-1185">Reference proteome</keyword>
<protein>
    <submittedName>
        <fullName evidence="1">Uncharacterized protein</fullName>
    </submittedName>
</protein>
<name>A0A7W9WB19_9BACT</name>
<proteinExistence type="predicted"/>
<gene>
    <name evidence="1" type="ORF">HNQ93_000706</name>
</gene>
<dbReference type="RefSeq" id="WP_183401934.1">
    <property type="nucleotide sequence ID" value="NZ_JACHGG010000001.1"/>
</dbReference>
<sequence>MTDKQQDSGAEEWDNLLSHLRQIREQVRQQGPLPDHEKQEVANVFHRGLELLENQVRDMEGGLRGSSGRW</sequence>
<dbReference type="AlphaFoldDB" id="A0A7W9WB19"/>
<evidence type="ECO:0000313" key="2">
    <source>
        <dbReference type="Proteomes" id="UP000532746"/>
    </source>
</evidence>
<accession>A0A7W9WB19</accession>
<reference evidence="1 2" key="1">
    <citation type="submission" date="2020-08" db="EMBL/GenBank/DDBJ databases">
        <title>Genomic Encyclopedia of Type Strains, Phase IV (KMG-IV): sequencing the most valuable type-strain genomes for metagenomic binning, comparative biology and taxonomic classification.</title>
        <authorList>
            <person name="Goeker M."/>
        </authorList>
    </citation>
    <scope>NUCLEOTIDE SEQUENCE [LARGE SCALE GENOMIC DNA]</scope>
    <source>
        <strain evidence="1 2">DSM 26718</strain>
    </source>
</reference>
<organism evidence="1 2">
    <name type="scientific">Hymenobacter luteus</name>
    <dbReference type="NCBI Taxonomy" id="1411122"/>
    <lineage>
        <taxon>Bacteria</taxon>
        <taxon>Pseudomonadati</taxon>
        <taxon>Bacteroidota</taxon>
        <taxon>Cytophagia</taxon>
        <taxon>Cytophagales</taxon>
        <taxon>Hymenobacteraceae</taxon>
        <taxon>Hymenobacter</taxon>
    </lineage>
</organism>
<dbReference type="EMBL" id="JACHGG010000001">
    <property type="protein sequence ID" value="MBB6057876.1"/>
    <property type="molecule type" value="Genomic_DNA"/>
</dbReference>